<dbReference type="AlphaFoldDB" id="A0A7R7ENY0"/>
<evidence type="ECO:0000313" key="2">
    <source>
        <dbReference type="Proteomes" id="UP000595897"/>
    </source>
</evidence>
<protein>
    <submittedName>
        <fullName evidence="1">Uncharacterized protein</fullName>
    </submittedName>
</protein>
<evidence type="ECO:0000313" key="1">
    <source>
        <dbReference type="EMBL" id="BCN32277.1"/>
    </source>
</evidence>
<dbReference type="EMBL" id="AP024169">
    <property type="protein sequence ID" value="BCN32277.1"/>
    <property type="molecule type" value="Genomic_DNA"/>
</dbReference>
<accession>A0A7R7ENY0</accession>
<organism evidence="1 2">
    <name type="scientific">Anaeromicropila herbilytica</name>
    <dbReference type="NCBI Taxonomy" id="2785025"/>
    <lineage>
        <taxon>Bacteria</taxon>
        <taxon>Bacillati</taxon>
        <taxon>Bacillota</taxon>
        <taxon>Clostridia</taxon>
        <taxon>Lachnospirales</taxon>
        <taxon>Lachnospiraceae</taxon>
        <taxon>Anaeromicropila</taxon>
    </lineage>
</organism>
<dbReference type="Pfam" id="PF20092">
    <property type="entry name" value="DUF6483"/>
    <property type="match status" value="1"/>
</dbReference>
<dbReference type="Proteomes" id="UP000595897">
    <property type="component" value="Chromosome"/>
</dbReference>
<proteinExistence type="predicted"/>
<keyword evidence="2" id="KW-1185">Reference proteome</keyword>
<name>A0A7R7ENY0_9FIRM</name>
<dbReference type="RefSeq" id="WP_271713332.1">
    <property type="nucleotide sequence ID" value="NZ_AP024169.1"/>
</dbReference>
<dbReference type="InterPro" id="IPR045507">
    <property type="entry name" value="DUF6483"/>
</dbReference>
<gene>
    <name evidence="1" type="ORF">bsdtb5_35720</name>
</gene>
<reference evidence="1 2" key="1">
    <citation type="submission" date="2020-11" db="EMBL/GenBank/DDBJ databases">
        <title>Draft genome sequencing of a Lachnospiraceae strain isolated from anoxic soil subjected to BSD treatment.</title>
        <authorList>
            <person name="Uek A."/>
            <person name="Tonouchi A."/>
        </authorList>
    </citation>
    <scope>NUCLEOTIDE SEQUENCE [LARGE SCALE GENOMIC DNA]</scope>
    <source>
        <strain evidence="1 2">TB5</strain>
    </source>
</reference>
<dbReference type="KEGG" id="ahb:bsdtb5_35720"/>
<sequence length="126" mass="14857">MSLKKDYASRKVKDVIDSVSKLYLGKQEPGYLPNGTNLEELDHLYKKIIQLADEGNINEAENELYQFLDFDDENLFELALSFYVHINEFDEDYLEEHDFSKDEILYGTQNIVRKFKGLTDIDFLFK</sequence>